<dbReference type="Proteomes" id="UP001501321">
    <property type="component" value="Unassembled WGS sequence"/>
</dbReference>
<evidence type="ECO:0000313" key="1">
    <source>
        <dbReference type="EMBL" id="GAA4493861.1"/>
    </source>
</evidence>
<accession>A0ABP8PYT6</accession>
<gene>
    <name evidence="1" type="ORF">GCM10023095_04720</name>
</gene>
<dbReference type="EMBL" id="BAABFC010000001">
    <property type="protein sequence ID" value="GAA4493861.1"/>
    <property type="molecule type" value="Genomic_DNA"/>
</dbReference>
<comment type="caution">
    <text evidence="1">The sequence shown here is derived from an EMBL/GenBank/DDBJ whole genome shotgun (WGS) entry which is preliminary data.</text>
</comment>
<sequence>MITPPPGFAQGMGSNEINLIQFKFTSIEVWSDGGGAPIERQLFSNTYKKGADDEQTDVVPAVCQPVPVRLRGGRKDPGAAQE</sequence>
<reference evidence="2" key="1">
    <citation type="journal article" date="2019" name="Int. J. Syst. Evol. Microbiol.">
        <title>The Global Catalogue of Microorganisms (GCM) 10K type strain sequencing project: providing services to taxonomists for standard genome sequencing and annotation.</title>
        <authorList>
            <consortium name="The Broad Institute Genomics Platform"/>
            <consortium name="The Broad Institute Genome Sequencing Center for Infectious Disease"/>
            <person name="Wu L."/>
            <person name="Ma J."/>
        </authorList>
    </citation>
    <scope>NUCLEOTIDE SEQUENCE [LARGE SCALE GENOMIC DNA]</scope>
    <source>
        <strain evidence="2">JCM 32226</strain>
    </source>
</reference>
<keyword evidence="2" id="KW-1185">Reference proteome</keyword>
<protein>
    <submittedName>
        <fullName evidence="1">Uncharacterized protein</fullName>
    </submittedName>
</protein>
<name>A0ABP8PYT6_9GAMM</name>
<organism evidence="1 2">
    <name type="scientific">Pseudaeromonas paramecii</name>
    <dbReference type="NCBI Taxonomy" id="2138166"/>
    <lineage>
        <taxon>Bacteria</taxon>
        <taxon>Pseudomonadati</taxon>
        <taxon>Pseudomonadota</taxon>
        <taxon>Gammaproteobacteria</taxon>
        <taxon>Aeromonadales</taxon>
        <taxon>Aeromonadaceae</taxon>
        <taxon>Pseudaeromonas</taxon>
    </lineage>
</organism>
<proteinExistence type="predicted"/>
<evidence type="ECO:0000313" key="2">
    <source>
        <dbReference type="Proteomes" id="UP001501321"/>
    </source>
</evidence>